<feature type="region of interest" description="Disordered" evidence="1">
    <location>
        <begin position="86"/>
        <end position="151"/>
    </location>
</feature>
<accession>I2G1Y8</accession>
<protein>
    <submittedName>
        <fullName evidence="2">Uncharacterized protein</fullName>
    </submittedName>
</protein>
<organism evidence="2 3">
    <name type="scientific">Ustilago hordei</name>
    <name type="common">Barley covered smut fungus</name>
    <dbReference type="NCBI Taxonomy" id="120017"/>
    <lineage>
        <taxon>Eukaryota</taxon>
        <taxon>Fungi</taxon>
        <taxon>Dikarya</taxon>
        <taxon>Basidiomycota</taxon>
        <taxon>Ustilaginomycotina</taxon>
        <taxon>Ustilaginomycetes</taxon>
        <taxon>Ustilaginales</taxon>
        <taxon>Ustilaginaceae</taxon>
        <taxon>Ustilago</taxon>
    </lineage>
</organism>
<evidence type="ECO:0000313" key="2">
    <source>
        <dbReference type="EMBL" id="CCF53181.1"/>
    </source>
</evidence>
<reference evidence="2 3" key="1">
    <citation type="journal article" date="2012" name="Plant Cell">
        <title>Genome comparison of barley and maize smut fungi reveals targeted loss of RNA silencing components and species-specific presence of transposable elements.</title>
        <authorList>
            <person name="Laurie J.D."/>
            <person name="Ali S."/>
            <person name="Linning R."/>
            <person name="Mannhaupt G."/>
            <person name="Wong P."/>
            <person name="Gueldener U."/>
            <person name="Muensterkoetter M."/>
            <person name="Moore R."/>
            <person name="Kahmann R."/>
            <person name="Bakkeren G."/>
            <person name="Schirawski J."/>
        </authorList>
    </citation>
    <scope>NUCLEOTIDE SEQUENCE [LARGE SCALE GENOMIC DNA]</scope>
    <source>
        <strain evidence="3">Uh4875-4</strain>
    </source>
</reference>
<evidence type="ECO:0000256" key="1">
    <source>
        <dbReference type="SAM" id="MobiDB-lite"/>
    </source>
</evidence>
<feature type="compositionally biased region" description="Pro residues" evidence="1">
    <location>
        <begin position="140"/>
        <end position="151"/>
    </location>
</feature>
<dbReference type="HOGENOM" id="CLU_145609_0_0_1"/>
<proteinExistence type="predicted"/>
<dbReference type="Proteomes" id="UP000006174">
    <property type="component" value="Unassembled WGS sequence"/>
</dbReference>
<sequence>MTPSPYFTRSRAAATSAPPPGVTVVLTCCCQVVIQLHPCEVPTPAVKPPASPVPAHVVNPLASPVALPSPLEPLFLGMDDDTVIPSPLASPPLARVEPDPVGGDYSPASHVPGPHEVDGGRPPAELTTPNVKLCGRPNWLAPPPLPQPWMR</sequence>
<dbReference type="AlphaFoldDB" id="I2G1Y8"/>
<comment type="caution">
    <text evidence="2">The sequence shown here is derived from an EMBL/GenBank/DDBJ whole genome shotgun (WGS) entry which is preliminary data.</text>
</comment>
<keyword evidence="3" id="KW-1185">Reference proteome</keyword>
<gene>
    <name evidence="2" type="ORF">UHOR_15805</name>
</gene>
<name>I2G1Y8_USTHO</name>
<evidence type="ECO:0000313" key="3">
    <source>
        <dbReference type="Proteomes" id="UP000006174"/>
    </source>
</evidence>
<dbReference type="EMBL" id="CAGI01000180">
    <property type="protein sequence ID" value="CCF53181.1"/>
    <property type="molecule type" value="Genomic_DNA"/>
</dbReference>